<dbReference type="SUPFAM" id="SSF88946">
    <property type="entry name" value="Sigma2 domain of RNA polymerase sigma factors"/>
    <property type="match status" value="1"/>
</dbReference>
<dbReference type="InterPro" id="IPR052704">
    <property type="entry name" value="ECF_Sigma-70_Domain"/>
</dbReference>
<feature type="domain" description="RNA polymerase sigma factor 70 region 4 type 2" evidence="3">
    <location>
        <begin position="110"/>
        <end position="160"/>
    </location>
</feature>
<dbReference type="InterPro" id="IPR014284">
    <property type="entry name" value="RNA_pol_sigma-70_dom"/>
</dbReference>
<dbReference type="SUPFAM" id="SSF54427">
    <property type="entry name" value="NTF2-like"/>
    <property type="match status" value="1"/>
</dbReference>
<dbReference type="GO" id="GO:0016987">
    <property type="term" value="F:sigma factor activity"/>
    <property type="evidence" value="ECO:0007669"/>
    <property type="project" value="InterPro"/>
</dbReference>
<dbReference type="EMBL" id="WUBI01000004">
    <property type="protein sequence ID" value="MWV46536.1"/>
    <property type="molecule type" value="Genomic_DNA"/>
</dbReference>
<dbReference type="Pfam" id="PF08281">
    <property type="entry name" value="Sigma70_r4_2"/>
    <property type="match status" value="1"/>
</dbReference>
<dbReference type="PANTHER" id="PTHR30173:SF36">
    <property type="entry name" value="ECF RNA POLYMERASE SIGMA FACTOR SIGJ"/>
    <property type="match status" value="1"/>
</dbReference>
<evidence type="ECO:0000313" key="4">
    <source>
        <dbReference type="EMBL" id="MWV46536.1"/>
    </source>
</evidence>
<dbReference type="AlphaFoldDB" id="A0A7X3LI35"/>
<dbReference type="Proteomes" id="UP000460318">
    <property type="component" value="Unassembled WGS sequence"/>
</dbReference>
<name>A0A7X3LI35_9BACL</name>
<evidence type="ECO:0000256" key="1">
    <source>
        <dbReference type="ARBA" id="ARBA00011344"/>
    </source>
</evidence>
<proteinExistence type="predicted"/>
<dbReference type="Gene3D" id="3.10.450.50">
    <property type="match status" value="1"/>
</dbReference>
<dbReference type="NCBIfam" id="TIGR02937">
    <property type="entry name" value="sigma70-ECF"/>
    <property type="match status" value="1"/>
</dbReference>
<dbReference type="RefSeq" id="WP_160500110.1">
    <property type="nucleotide sequence ID" value="NZ_WUBI01000004.1"/>
</dbReference>
<dbReference type="InterPro" id="IPR013324">
    <property type="entry name" value="RNA_pol_sigma_r3/r4-like"/>
</dbReference>
<dbReference type="PANTHER" id="PTHR30173">
    <property type="entry name" value="SIGMA 19 FACTOR"/>
    <property type="match status" value="1"/>
</dbReference>
<dbReference type="Pfam" id="PF04542">
    <property type="entry name" value="Sigma70_r2"/>
    <property type="match status" value="1"/>
</dbReference>
<dbReference type="InterPro" id="IPR007627">
    <property type="entry name" value="RNA_pol_sigma70_r2"/>
</dbReference>
<comment type="subunit">
    <text evidence="1">Interacts transiently with the RNA polymerase catalytic core formed by RpoA, RpoB, RpoC and RpoZ (2 alpha, 1 beta, 1 beta' and 1 omega subunit) to form the RNA polymerase holoenzyme that can initiate transcription.</text>
</comment>
<evidence type="ECO:0000259" key="3">
    <source>
        <dbReference type="Pfam" id="PF08281"/>
    </source>
</evidence>
<dbReference type="InterPro" id="IPR036388">
    <property type="entry name" value="WH-like_DNA-bd_sf"/>
</dbReference>
<dbReference type="Gene3D" id="1.10.1740.10">
    <property type="match status" value="1"/>
</dbReference>
<comment type="caution">
    <text evidence="4">The sequence shown here is derived from an EMBL/GenBank/DDBJ whole genome shotgun (WGS) entry which is preliminary data.</text>
</comment>
<organism evidence="4 5">
    <name type="scientific">Paenibacillus dendrobii</name>
    <dbReference type="NCBI Taxonomy" id="2691084"/>
    <lineage>
        <taxon>Bacteria</taxon>
        <taxon>Bacillati</taxon>
        <taxon>Bacillota</taxon>
        <taxon>Bacilli</taxon>
        <taxon>Bacillales</taxon>
        <taxon>Paenibacillaceae</taxon>
        <taxon>Paenibacillus</taxon>
    </lineage>
</organism>
<evidence type="ECO:0000259" key="2">
    <source>
        <dbReference type="Pfam" id="PF04542"/>
    </source>
</evidence>
<evidence type="ECO:0000313" key="5">
    <source>
        <dbReference type="Proteomes" id="UP000460318"/>
    </source>
</evidence>
<protein>
    <submittedName>
        <fullName evidence="4">Sigma-70 family RNA polymerase sigma factor</fullName>
    </submittedName>
</protein>
<reference evidence="4 5" key="1">
    <citation type="submission" date="2019-12" db="EMBL/GenBank/DDBJ databases">
        <title>Paenibacillus sp. nov., an endophytic bacterium isolated from the stem of Dendrobium.</title>
        <authorList>
            <person name="Zhao R."/>
        </authorList>
    </citation>
    <scope>NUCLEOTIDE SEQUENCE [LARGE SCALE GENOMIC DNA]</scope>
    <source>
        <strain evidence="4 5">HJL G12</strain>
    </source>
</reference>
<dbReference type="SUPFAM" id="SSF88659">
    <property type="entry name" value="Sigma3 and sigma4 domains of RNA polymerase sigma factors"/>
    <property type="match status" value="1"/>
</dbReference>
<dbReference type="InterPro" id="IPR013325">
    <property type="entry name" value="RNA_pol_sigma_r2"/>
</dbReference>
<dbReference type="InterPro" id="IPR013249">
    <property type="entry name" value="RNA_pol_sigma70_r4_t2"/>
</dbReference>
<dbReference type="GO" id="GO:0003677">
    <property type="term" value="F:DNA binding"/>
    <property type="evidence" value="ECO:0007669"/>
    <property type="project" value="InterPro"/>
</dbReference>
<sequence>MIEPTEIESIYRTYRSYALSIAYRMLGTFTDAEDVVQDLFAELANKDMTEILNMKSYIAKSVTNRCLNLMHSAKKTREEYVGEWLPEPVSGTALLPELAAEQKDTLSYAYLLMLERLGPVERAVFLLREVFEYEYHQIAEMTGKTEANCRKIFSRSKQQLKAAEMPAISYESGQRRAMIERFADAFQHYDAKELLRLLAEDAVLISDGGGASRTATRPIVSRERLLRLFTSPKAYRDLRTWKACLIEINGEINIVYMSRNEVQAVLCFRFTASGDRLQYLYMIKNPAKLKFMQSSLHQTNLGNEE</sequence>
<gene>
    <name evidence="4" type="ORF">GRF59_23295</name>
</gene>
<feature type="domain" description="RNA polymerase sigma-70 region 2" evidence="2">
    <location>
        <begin position="10"/>
        <end position="74"/>
    </location>
</feature>
<accession>A0A7X3LI35</accession>
<dbReference type="InterPro" id="IPR032710">
    <property type="entry name" value="NTF2-like_dom_sf"/>
</dbReference>
<dbReference type="Gene3D" id="1.10.10.10">
    <property type="entry name" value="Winged helix-like DNA-binding domain superfamily/Winged helix DNA-binding domain"/>
    <property type="match status" value="1"/>
</dbReference>
<dbReference type="GO" id="GO:0006352">
    <property type="term" value="P:DNA-templated transcription initiation"/>
    <property type="evidence" value="ECO:0007669"/>
    <property type="project" value="InterPro"/>
</dbReference>
<keyword evidence="5" id="KW-1185">Reference proteome</keyword>